<evidence type="ECO:0000256" key="7">
    <source>
        <dbReference type="ARBA" id="ARBA00049158"/>
    </source>
</evidence>
<dbReference type="EC" id="3.1.3.15" evidence="3 8"/>
<dbReference type="PANTHER" id="PTHR21039">
    <property type="entry name" value="HISTIDINOL PHOSPHATASE-RELATED"/>
    <property type="match status" value="1"/>
</dbReference>
<dbReference type="UniPathway" id="UPA00031">
    <property type="reaction ID" value="UER00013"/>
</dbReference>
<evidence type="ECO:0000259" key="9">
    <source>
        <dbReference type="Pfam" id="PF02811"/>
    </source>
</evidence>
<dbReference type="NCBIfam" id="TIGR01856">
    <property type="entry name" value="hisJ_fam"/>
    <property type="match status" value="1"/>
</dbReference>
<dbReference type="AlphaFoldDB" id="A0A174H3S7"/>
<keyword evidence="6 8" id="KW-0368">Histidine biosynthesis</keyword>
<accession>A0A174H3S7</accession>
<dbReference type="InterPro" id="IPR010140">
    <property type="entry name" value="Histidinol_P_phosphatase_HisJ"/>
</dbReference>
<gene>
    <name evidence="10" type="ORF">CP373A1_15885</name>
</gene>
<organism evidence="10 11">
    <name type="scientific">Clostridium paraputrificum</name>
    <dbReference type="NCBI Taxonomy" id="29363"/>
    <lineage>
        <taxon>Bacteria</taxon>
        <taxon>Bacillati</taxon>
        <taxon>Bacillota</taxon>
        <taxon>Clostridia</taxon>
        <taxon>Eubacteriales</taxon>
        <taxon>Clostridiaceae</taxon>
        <taxon>Clostridium</taxon>
    </lineage>
</organism>
<proteinExistence type="inferred from homology"/>
<dbReference type="GeneID" id="42776140"/>
<dbReference type="InterPro" id="IPR016195">
    <property type="entry name" value="Pol/histidinol_Pase-like"/>
</dbReference>
<dbReference type="CDD" id="cd12110">
    <property type="entry name" value="PHP_HisPPase_Hisj_like"/>
    <property type="match status" value="1"/>
</dbReference>
<evidence type="ECO:0000256" key="3">
    <source>
        <dbReference type="ARBA" id="ARBA00013085"/>
    </source>
</evidence>
<dbReference type="EMBL" id="MAPZ01000033">
    <property type="protein sequence ID" value="OBY09405.1"/>
    <property type="molecule type" value="Genomic_DNA"/>
</dbReference>
<evidence type="ECO:0000256" key="6">
    <source>
        <dbReference type="ARBA" id="ARBA00023102"/>
    </source>
</evidence>
<feature type="domain" description="PHP" evidence="9">
    <location>
        <begin position="6"/>
        <end position="217"/>
    </location>
</feature>
<name>A0A174H3S7_9CLOT</name>
<dbReference type="RefSeq" id="WP_027098314.1">
    <property type="nucleotide sequence ID" value="NZ_CABHIH010000001.1"/>
</dbReference>
<evidence type="ECO:0000256" key="1">
    <source>
        <dbReference type="ARBA" id="ARBA00004970"/>
    </source>
</evidence>
<evidence type="ECO:0000313" key="11">
    <source>
        <dbReference type="Proteomes" id="UP000092714"/>
    </source>
</evidence>
<comment type="pathway">
    <text evidence="1 8">Amino-acid biosynthesis; L-histidine biosynthesis; L-histidine from 5-phospho-alpha-D-ribose 1-diphosphate: step 8/9.</text>
</comment>
<sequence length="260" mass="30120">MKCLKDGHMHSHYCPHGTKDSFQMYIERALDVGLDEITFTEHMPLPGIFMDEKLLKECSPNEEEILLYLKEATKIKEEYKDKIKINVGLEVDYVEGYEEKIKKMLDNYGEYLDEGILSVHFLRLDDVYHCLDMSVDEFGIIAKILGGVEKVYDKYFETLIKSINADLGRYKPKRIGHPTLVRIFNEKYPMDYKNEALIDKVIKTIKENGYEIDFNTAGLRKQYCKETYPSGVFLDKAIKNNIKMVKGSDAHSAKDVGKVF</sequence>
<dbReference type="SUPFAM" id="SSF89550">
    <property type="entry name" value="PHP domain-like"/>
    <property type="match status" value="1"/>
</dbReference>
<dbReference type="Gene3D" id="3.20.20.140">
    <property type="entry name" value="Metal-dependent hydrolases"/>
    <property type="match status" value="1"/>
</dbReference>
<evidence type="ECO:0000256" key="4">
    <source>
        <dbReference type="ARBA" id="ARBA00022605"/>
    </source>
</evidence>
<keyword evidence="5 8" id="KW-0378">Hydrolase</keyword>
<evidence type="ECO:0000256" key="8">
    <source>
        <dbReference type="RuleBase" id="RU366003"/>
    </source>
</evidence>
<comment type="catalytic activity">
    <reaction evidence="7 8">
        <text>L-histidinol phosphate + H2O = L-histidinol + phosphate</text>
        <dbReference type="Rhea" id="RHEA:14465"/>
        <dbReference type="ChEBI" id="CHEBI:15377"/>
        <dbReference type="ChEBI" id="CHEBI:43474"/>
        <dbReference type="ChEBI" id="CHEBI:57699"/>
        <dbReference type="ChEBI" id="CHEBI:57980"/>
        <dbReference type="EC" id="3.1.3.15"/>
    </reaction>
</comment>
<dbReference type="GO" id="GO:0005737">
    <property type="term" value="C:cytoplasm"/>
    <property type="evidence" value="ECO:0007669"/>
    <property type="project" value="TreeGrafter"/>
</dbReference>
<dbReference type="NCBIfam" id="NF005996">
    <property type="entry name" value="PRK08123.1"/>
    <property type="match status" value="1"/>
</dbReference>
<dbReference type="GO" id="GO:0004401">
    <property type="term" value="F:histidinol-phosphatase activity"/>
    <property type="evidence" value="ECO:0007669"/>
    <property type="project" value="UniProtKB-UniRule"/>
</dbReference>
<comment type="caution">
    <text evidence="10">The sequence shown here is derived from an EMBL/GenBank/DDBJ whole genome shotgun (WGS) entry which is preliminary data.</text>
</comment>
<dbReference type="PANTHER" id="PTHR21039:SF0">
    <property type="entry name" value="HISTIDINOL-PHOSPHATASE"/>
    <property type="match status" value="1"/>
</dbReference>
<dbReference type="GO" id="GO:0000105">
    <property type="term" value="P:L-histidine biosynthetic process"/>
    <property type="evidence" value="ECO:0007669"/>
    <property type="project" value="UniProtKB-UniRule"/>
</dbReference>
<keyword evidence="11" id="KW-1185">Reference proteome</keyword>
<evidence type="ECO:0000256" key="2">
    <source>
        <dbReference type="ARBA" id="ARBA00009152"/>
    </source>
</evidence>
<dbReference type="eggNOG" id="COG1387">
    <property type="taxonomic scope" value="Bacteria"/>
</dbReference>
<dbReference type="OrthoDB" id="9775255at2"/>
<dbReference type="Proteomes" id="UP000092714">
    <property type="component" value="Unassembled WGS sequence"/>
</dbReference>
<dbReference type="InterPro" id="IPR004013">
    <property type="entry name" value="PHP_dom"/>
</dbReference>
<keyword evidence="4 8" id="KW-0028">Amino-acid biosynthesis</keyword>
<evidence type="ECO:0000256" key="5">
    <source>
        <dbReference type="ARBA" id="ARBA00022801"/>
    </source>
</evidence>
<protein>
    <recommendedName>
        <fullName evidence="3 8">Histidinol-phosphatase</fullName>
        <shortName evidence="8">HolPase</shortName>
        <ecNumber evidence="3 8">3.1.3.15</ecNumber>
    </recommendedName>
</protein>
<dbReference type="Pfam" id="PF02811">
    <property type="entry name" value="PHP"/>
    <property type="match status" value="1"/>
</dbReference>
<reference evidence="10 11" key="1">
    <citation type="submission" date="2016-06" db="EMBL/GenBank/DDBJ databases">
        <authorList>
            <person name="Kjaerup R.B."/>
            <person name="Dalgaard T.S."/>
            <person name="Juul-Madsen H.R."/>
        </authorList>
    </citation>
    <scope>NUCLEOTIDE SEQUENCE [LARGE SCALE GENOMIC DNA]</scope>
    <source>
        <strain evidence="10 11">373-A1</strain>
    </source>
</reference>
<evidence type="ECO:0000313" key="10">
    <source>
        <dbReference type="EMBL" id="OBY09405.1"/>
    </source>
</evidence>
<comment type="similarity">
    <text evidence="2 8">Belongs to the PHP hydrolase family. HisK subfamily.</text>
</comment>